<dbReference type="Gene3D" id="1.25.50.20">
    <property type="match status" value="1"/>
</dbReference>
<accession>A0A164GZZ7</accession>
<dbReference type="EMBL" id="LRGB01013305">
    <property type="protein sequence ID" value="KZR99554.1"/>
    <property type="molecule type" value="Genomic_DNA"/>
</dbReference>
<dbReference type="OrthoDB" id="510539at2759"/>
<sequence length="79" mass="9063">MFSYFGNPVRVLQMLSSTTSSLNTPEELVKIQKLMESKVMLLQKAQTSANNIQSVVSANIKWMDKNFKNLNQWFDSKGF</sequence>
<reference evidence="1 2" key="1">
    <citation type="submission" date="2016-03" db="EMBL/GenBank/DDBJ databases">
        <title>EvidentialGene: Evidence-directed Construction of Genes on Genomes.</title>
        <authorList>
            <person name="Gilbert D.G."/>
            <person name="Choi J.-H."/>
            <person name="Mockaitis K."/>
            <person name="Colbourne J."/>
            <person name="Pfrender M."/>
        </authorList>
    </citation>
    <scope>NUCLEOTIDE SEQUENCE [LARGE SCALE GENOMIC DNA]</scope>
    <source>
        <strain evidence="1 2">Xinb3</strain>
        <tissue evidence="1">Complete organism</tissue>
    </source>
</reference>
<keyword evidence="1" id="KW-0378">Hydrolase</keyword>
<evidence type="ECO:0000313" key="2">
    <source>
        <dbReference type="Proteomes" id="UP000076858"/>
    </source>
</evidence>
<name>A0A164GZZ7_9CRUS</name>
<dbReference type="AlphaFoldDB" id="A0A164GZZ7"/>
<proteinExistence type="predicted"/>
<keyword evidence="1" id="KW-0645">Protease</keyword>
<protein>
    <submittedName>
        <fullName evidence="1">Putative Aminopeptidase N</fullName>
    </submittedName>
</protein>
<gene>
    <name evidence="1" type="ORF">APZ42_004530</name>
</gene>
<keyword evidence="2" id="KW-1185">Reference proteome</keyword>
<dbReference type="GO" id="GO:0004177">
    <property type="term" value="F:aminopeptidase activity"/>
    <property type="evidence" value="ECO:0007669"/>
    <property type="project" value="UniProtKB-KW"/>
</dbReference>
<comment type="caution">
    <text evidence="1">The sequence shown here is derived from an EMBL/GenBank/DDBJ whole genome shotgun (WGS) entry which is preliminary data.</text>
</comment>
<keyword evidence="1" id="KW-0031">Aminopeptidase</keyword>
<evidence type="ECO:0000313" key="1">
    <source>
        <dbReference type="EMBL" id="KZR99554.1"/>
    </source>
</evidence>
<dbReference type="Proteomes" id="UP000076858">
    <property type="component" value="Unassembled WGS sequence"/>
</dbReference>
<organism evidence="1 2">
    <name type="scientific">Daphnia magna</name>
    <dbReference type="NCBI Taxonomy" id="35525"/>
    <lineage>
        <taxon>Eukaryota</taxon>
        <taxon>Metazoa</taxon>
        <taxon>Ecdysozoa</taxon>
        <taxon>Arthropoda</taxon>
        <taxon>Crustacea</taxon>
        <taxon>Branchiopoda</taxon>
        <taxon>Diplostraca</taxon>
        <taxon>Cladocera</taxon>
        <taxon>Anomopoda</taxon>
        <taxon>Daphniidae</taxon>
        <taxon>Daphnia</taxon>
    </lineage>
</organism>